<evidence type="ECO:0000313" key="2">
    <source>
        <dbReference type="EMBL" id="GBN58812.1"/>
    </source>
</evidence>
<dbReference type="GO" id="GO:0071897">
    <property type="term" value="P:DNA biosynthetic process"/>
    <property type="evidence" value="ECO:0007669"/>
    <property type="project" value="UniProtKB-ARBA"/>
</dbReference>
<dbReference type="AlphaFoldDB" id="A0A4Y2Q6D6"/>
<dbReference type="Pfam" id="PF07727">
    <property type="entry name" value="RVT_2"/>
    <property type="match status" value="1"/>
</dbReference>
<protein>
    <submittedName>
        <fullName evidence="2">Retrovirus-related Pol polyprotein from transposon TNT 1-94</fullName>
    </submittedName>
</protein>
<dbReference type="SUPFAM" id="SSF56672">
    <property type="entry name" value="DNA/RNA polymerases"/>
    <property type="match status" value="1"/>
</dbReference>
<reference evidence="2 3" key="1">
    <citation type="journal article" date="2019" name="Sci. Rep.">
        <title>Orb-weaving spider Araneus ventricosus genome elucidates the spidroin gene catalogue.</title>
        <authorList>
            <person name="Kono N."/>
            <person name="Nakamura H."/>
            <person name="Ohtoshi R."/>
            <person name="Moran D.A.P."/>
            <person name="Shinohara A."/>
            <person name="Yoshida Y."/>
            <person name="Fujiwara M."/>
            <person name="Mori M."/>
            <person name="Tomita M."/>
            <person name="Arakawa K."/>
        </authorList>
    </citation>
    <scope>NUCLEOTIDE SEQUENCE [LARGE SCALE GENOMIC DNA]</scope>
</reference>
<comment type="caution">
    <text evidence="2">The sequence shown here is derived from an EMBL/GenBank/DDBJ whole genome shotgun (WGS) entry which is preliminary data.</text>
</comment>
<gene>
    <name evidence="2" type="primary">POLX_168</name>
    <name evidence="2" type="ORF">AVEN_7786_1</name>
</gene>
<accession>A0A4Y2Q6D6</accession>
<sequence>MDIKLEETERAIDDKYPEFRRSQRERKRPARYLFNEALSATNEELTYDEIKFLPEEEQSNWKNSTDEEMLSMEKNKVWDFVELPEKEKQPITCKWIFKRKRDRKYKARLVPCGFMQKEGVDYTEIFSPVISMPSLRLVLVLILQENLHSYIMDVKTAFLNEDLDEVVYMSPPQGYHDGTGKVCKLNKSLYGLKQAPRQWFHKFQQFMNKVKLKQSTFDPCIFIRKEKGRKIIICLYVNDLLIAGPDSDEVKTVINLFQNEFEMSKSAPATEFLGIRLVFAQTELKLDQE</sequence>
<keyword evidence="3" id="KW-1185">Reference proteome</keyword>
<dbReference type="InterPro" id="IPR013103">
    <property type="entry name" value="RVT_2"/>
</dbReference>
<evidence type="ECO:0000313" key="3">
    <source>
        <dbReference type="Proteomes" id="UP000499080"/>
    </source>
</evidence>
<dbReference type="EMBL" id="BGPR01013003">
    <property type="protein sequence ID" value="GBN58812.1"/>
    <property type="molecule type" value="Genomic_DNA"/>
</dbReference>
<dbReference type="InterPro" id="IPR043502">
    <property type="entry name" value="DNA/RNA_pol_sf"/>
</dbReference>
<evidence type="ECO:0000259" key="1">
    <source>
        <dbReference type="Pfam" id="PF07727"/>
    </source>
</evidence>
<organism evidence="2 3">
    <name type="scientific">Araneus ventricosus</name>
    <name type="common">Orbweaver spider</name>
    <name type="synonym">Epeira ventricosa</name>
    <dbReference type="NCBI Taxonomy" id="182803"/>
    <lineage>
        <taxon>Eukaryota</taxon>
        <taxon>Metazoa</taxon>
        <taxon>Ecdysozoa</taxon>
        <taxon>Arthropoda</taxon>
        <taxon>Chelicerata</taxon>
        <taxon>Arachnida</taxon>
        <taxon>Araneae</taxon>
        <taxon>Araneomorphae</taxon>
        <taxon>Entelegynae</taxon>
        <taxon>Araneoidea</taxon>
        <taxon>Araneidae</taxon>
        <taxon>Araneus</taxon>
    </lineage>
</organism>
<dbReference type="OrthoDB" id="422839at2759"/>
<proteinExistence type="predicted"/>
<feature type="domain" description="Reverse transcriptase Ty1/copia-type" evidence="1">
    <location>
        <begin position="75"/>
        <end position="288"/>
    </location>
</feature>
<name>A0A4Y2Q6D6_ARAVE</name>
<dbReference type="Proteomes" id="UP000499080">
    <property type="component" value="Unassembled WGS sequence"/>
</dbReference>